<keyword evidence="3" id="KW-1185">Reference proteome</keyword>
<dbReference type="EMBL" id="AP022577">
    <property type="protein sequence ID" value="BBX85492.1"/>
    <property type="molecule type" value="Genomic_DNA"/>
</dbReference>
<dbReference type="Gene3D" id="1.10.260.40">
    <property type="entry name" value="lambda repressor-like DNA-binding domains"/>
    <property type="match status" value="1"/>
</dbReference>
<dbReference type="Pfam" id="PF13560">
    <property type="entry name" value="HTH_31"/>
    <property type="match status" value="1"/>
</dbReference>
<dbReference type="SUPFAM" id="SSF47413">
    <property type="entry name" value="lambda repressor-like DNA-binding domains"/>
    <property type="match status" value="1"/>
</dbReference>
<evidence type="ECO:0000259" key="1">
    <source>
        <dbReference type="PROSITE" id="PS50943"/>
    </source>
</evidence>
<accession>A0ABN5YWG1</accession>
<dbReference type="RefSeq" id="WP_407665702.1">
    <property type="nucleotide sequence ID" value="NZ_AP022577.1"/>
</dbReference>
<gene>
    <name evidence="2" type="ORF">MAUB_33650</name>
</gene>
<dbReference type="InterPro" id="IPR041413">
    <property type="entry name" value="MLTR_LBD"/>
</dbReference>
<organism evidence="2 3">
    <name type="scientific">Mycolicibacterium aubagnense</name>
    <dbReference type="NCBI Taxonomy" id="319707"/>
    <lineage>
        <taxon>Bacteria</taxon>
        <taxon>Bacillati</taxon>
        <taxon>Actinomycetota</taxon>
        <taxon>Actinomycetes</taxon>
        <taxon>Mycobacteriales</taxon>
        <taxon>Mycobacteriaceae</taxon>
        <taxon>Mycolicibacterium</taxon>
    </lineage>
</organism>
<dbReference type="InterPro" id="IPR001387">
    <property type="entry name" value="Cro/C1-type_HTH"/>
</dbReference>
<dbReference type="Pfam" id="PF17765">
    <property type="entry name" value="MLTR_LBD"/>
    <property type="match status" value="1"/>
</dbReference>
<dbReference type="InterPro" id="IPR010982">
    <property type="entry name" value="Lambda_DNA-bd_dom_sf"/>
</dbReference>
<dbReference type="SMART" id="SM00530">
    <property type="entry name" value="HTH_XRE"/>
    <property type="match status" value="1"/>
</dbReference>
<protein>
    <submittedName>
        <fullName evidence="2">Transcriptional regulator</fullName>
    </submittedName>
</protein>
<evidence type="ECO:0000313" key="2">
    <source>
        <dbReference type="EMBL" id="BBX85492.1"/>
    </source>
</evidence>
<name>A0ABN5YWG1_9MYCO</name>
<dbReference type="PANTHER" id="PTHR35010:SF2">
    <property type="entry name" value="BLL4672 PROTEIN"/>
    <property type="match status" value="1"/>
</dbReference>
<dbReference type="CDD" id="cd00093">
    <property type="entry name" value="HTH_XRE"/>
    <property type="match status" value="1"/>
</dbReference>
<dbReference type="PANTHER" id="PTHR35010">
    <property type="entry name" value="BLL4672 PROTEIN-RELATED"/>
    <property type="match status" value="1"/>
</dbReference>
<evidence type="ECO:0000313" key="3">
    <source>
        <dbReference type="Proteomes" id="UP000465609"/>
    </source>
</evidence>
<sequence length="301" mass="33577">MGIVDHRREIREFLTSRRARITPQQAGLEVFGRKRQVPGLRREEVAMLTGVSADYYIRLERGNLVGASDSVLDALARALQLDDAERDHLFDLARIDNAARARKRGPTSLTRIRPVVQQVLDAITEAAADIRNERGDIIAANKLGVALYSEMHAETVQPPNVARYTFLNPSARDFFVDWERAATDVVAVLRAAAGRNPFDKPLSDLVGELSTRSDEFRVRWAAHNVRRHTSGTKHMRHHIVGDIELNYQSFELPGEPGLRLSVFTAEPDTANQQALHFLASWADTTTAVPDGIDAPSNAERE</sequence>
<dbReference type="Gene3D" id="3.30.450.180">
    <property type="match status" value="1"/>
</dbReference>
<reference evidence="2 3" key="1">
    <citation type="journal article" date="2019" name="Emerg. Microbes Infect.">
        <title>Comprehensive subspecies identification of 175 nontuberculous mycobacteria species based on 7547 genomic profiles.</title>
        <authorList>
            <person name="Matsumoto Y."/>
            <person name="Kinjo T."/>
            <person name="Motooka D."/>
            <person name="Nabeya D."/>
            <person name="Jung N."/>
            <person name="Uechi K."/>
            <person name="Horii T."/>
            <person name="Iida T."/>
            <person name="Fujita J."/>
            <person name="Nakamura S."/>
        </authorList>
    </citation>
    <scope>NUCLEOTIDE SEQUENCE [LARGE SCALE GENOMIC DNA]</scope>
    <source>
        <strain evidence="2 3">JCM 15296</strain>
    </source>
</reference>
<dbReference type="PROSITE" id="PS50943">
    <property type="entry name" value="HTH_CROC1"/>
    <property type="match status" value="1"/>
</dbReference>
<feature type="domain" description="HTH cro/C1-type" evidence="1">
    <location>
        <begin position="35"/>
        <end position="86"/>
    </location>
</feature>
<proteinExistence type="predicted"/>
<dbReference type="Proteomes" id="UP000465609">
    <property type="component" value="Chromosome"/>
</dbReference>